<evidence type="ECO:0000313" key="1">
    <source>
        <dbReference type="EMBL" id="CAN0517304.1"/>
    </source>
</evidence>
<dbReference type="Proteomes" id="UP001162501">
    <property type="component" value="Chromosome 4"/>
</dbReference>
<proteinExistence type="predicted"/>
<accession>A0AC59ZW51</accession>
<organism evidence="1 2">
    <name type="scientific">Rangifer tarandus platyrhynchus</name>
    <name type="common">Svalbard reindeer</name>
    <dbReference type="NCBI Taxonomy" id="3082113"/>
    <lineage>
        <taxon>Eukaryota</taxon>
        <taxon>Metazoa</taxon>
        <taxon>Chordata</taxon>
        <taxon>Craniata</taxon>
        <taxon>Vertebrata</taxon>
        <taxon>Euteleostomi</taxon>
        <taxon>Mammalia</taxon>
        <taxon>Eutheria</taxon>
        <taxon>Laurasiatheria</taxon>
        <taxon>Artiodactyla</taxon>
        <taxon>Ruminantia</taxon>
        <taxon>Pecora</taxon>
        <taxon>Cervidae</taxon>
        <taxon>Odocoileinae</taxon>
        <taxon>Rangifer</taxon>
    </lineage>
</organism>
<sequence length="142" mass="14908">MGCAGPTLTSPHCGGHQRQKDRVGLAKRRSRALRAGALTSPSVLLLTARPPVKPQEAQQTRLSVCAPRRPGEGEASLHQSSGMKRHPGLPDAGVDGHSLQKRAGWRALLASEQRSGLAHSTTTGLGDRVVPPPAQNPGRAGR</sequence>
<protein>
    <submittedName>
        <fullName evidence="1">Uncharacterized protein</fullName>
    </submittedName>
</protein>
<reference evidence="1" key="2">
    <citation type="submission" date="2025-03" db="EMBL/GenBank/DDBJ databases">
        <authorList>
            <consortium name="ELIXIR-Norway"/>
            <consortium name="Elixir Norway"/>
        </authorList>
    </citation>
    <scope>NUCLEOTIDE SEQUENCE</scope>
</reference>
<reference evidence="1" key="1">
    <citation type="submission" date="2023-05" db="EMBL/GenBank/DDBJ databases">
        <authorList>
            <consortium name="ELIXIR-Norway"/>
        </authorList>
    </citation>
    <scope>NUCLEOTIDE SEQUENCE</scope>
</reference>
<dbReference type="EMBL" id="OX596088">
    <property type="protein sequence ID" value="CAN0517304.1"/>
    <property type="molecule type" value="Genomic_DNA"/>
</dbReference>
<evidence type="ECO:0000313" key="2">
    <source>
        <dbReference type="Proteomes" id="UP001162501"/>
    </source>
</evidence>
<name>A0AC59ZW51_RANTA</name>
<gene>
    <name evidence="1" type="ORF">MRATA1EN22A_LOCUS23616</name>
</gene>